<evidence type="ECO:0000313" key="2">
    <source>
        <dbReference type="EMBL" id="MBV7274418.1"/>
    </source>
</evidence>
<evidence type="ECO:0000313" key="3">
    <source>
        <dbReference type="Proteomes" id="UP000694308"/>
    </source>
</evidence>
<dbReference type="SMART" id="SM00873">
    <property type="entry name" value="B3_4"/>
    <property type="match status" value="1"/>
</dbReference>
<reference evidence="2" key="1">
    <citation type="submission" date="2020-12" db="EMBL/GenBank/DDBJ databases">
        <title>Clostridium thailandense sp. nov., a novel acetogenic bacterium isolated from peat land soil in Thailand.</title>
        <authorList>
            <person name="Chaikitkaew S."/>
            <person name="Birkeland N.K."/>
        </authorList>
    </citation>
    <scope>NUCLEOTIDE SEQUENCE</scope>
    <source>
        <strain evidence="2">PL3</strain>
    </source>
</reference>
<dbReference type="InterPro" id="IPR005146">
    <property type="entry name" value="B3/B4_tRNA-bd"/>
</dbReference>
<dbReference type="EMBL" id="JAEEGC010000080">
    <property type="protein sequence ID" value="MBV7274418.1"/>
    <property type="molecule type" value="Genomic_DNA"/>
</dbReference>
<dbReference type="Pfam" id="PF03483">
    <property type="entry name" value="B3_4"/>
    <property type="match status" value="1"/>
</dbReference>
<dbReference type="PANTHER" id="PTHR39209:SF2">
    <property type="entry name" value="CYTOPLASMIC PROTEIN"/>
    <property type="match status" value="1"/>
</dbReference>
<name>A0A949TXL5_9CLOT</name>
<comment type="caution">
    <text evidence="2">The sequence shown here is derived from an EMBL/GenBank/DDBJ whole genome shotgun (WGS) entry which is preliminary data.</text>
</comment>
<dbReference type="AlphaFoldDB" id="A0A949TXL5"/>
<evidence type="ECO:0000259" key="1">
    <source>
        <dbReference type="SMART" id="SM00873"/>
    </source>
</evidence>
<proteinExistence type="predicted"/>
<gene>
    <name evidence="2" type="ORF">I6U48_16090</name>
</gene>
<feature type="domain" description="B3/B4 tRNA-binding" evidence="1">
    <location>
        <begin position="64"/>
        <end position="211"/>
    </location>
</feature>
<organism evidence="2 3">
    <name type="scientific">Clostridium thailandense</name>
    <dbReference type="NCBI Taxonomy" id="2794346"/>
    <lineage>
        <taxon>Bacteria</taxon>
        <taxon>Bacillati</taxon>
        <taxon>Bacillota</taxon>
        <taxon>Clostridia</taxon>
        <taxon>Eubacteriales</taxon>
        <taxon>Clostridiaceae</taxon>
        <taxon>Clostridium</taxon>
    </lineage>
</organism>
<dbReference type="GO" id="GO:0003723">
    <property type="term" value="F:RNA binding"/>
    <property type="evidence" value="ECO:0007669"/>
    <property type="project" value="InterPro"/>
</dbReference>
<dbReference type="PANTHER" id="PTHR39209">
    <property type="match status" value="1"/>
</dbReference>
<accession>A0A949TXL5</accession>
<dbReference type="GO" id="GO:0004826">
    <property type="term" value="F:phenylalanine-tRNA ligase activity"/>
    <property type="evidence" value="ECO:0007669"/>
    <property type="project" value="InterPro"/>
</dbReference>
<protein>
    <recommendedName>
        <fullName evidence="1">B3/B4 tRNA-binding domain-containing protein</fullName>
    </recommendedName>
</protein>
<sequence>MVGINICDKMRDILGEKIVIGAIEAKIRVKESDELLWKEISSLCSKIEKENSLEDVLKIYNIKAARDAYKKLGKDPSRYRVSSESLVRRVTKGNELYRVNNIVDINNLISIYSFNPVCAYDIDKIDPEIYFTIGEEGDYYEGIGRGQVNLSNLPVFKDSQGEFGSTTSDSIRAMVTENTEKLLMNIVSFSGEGQMEKYMEYCKELIIKYAEAKDVSMRIIK</sequence>
<keyword evidence="3" id="KW-1185">Reference proteome</keyword>
<dbReference type="RefSeq" id="WP_218321485.1">
    <property type="nucleotide sequence ID" value="NZ_JAEEGC010000080.1"/>
</dbReference>
<dbReference type="Proteomes" id="UP000694308">
    <property type="component" value="Unassembled WGS sequence"/>
</dbReference>